<evidence type="ECO:0000313" key="2">
    <source>
        <dbReference type="Proteomes" id="UP001056120"/>
    </source>
</evidence>
<reference evidence="2" key="1">
    <citation type="journal article" date="2022" name="Mol. Ecol. Resour.">
        <title>The genomes of chicory, endive, great burdock and yacon provide insights into Asteraceae palaeo-polyploidization history and plant inulin production.</title>
        <authorList>
            <person name="Fan W."/>
            <person name="Wang S."/>
            <person name="Wang H."/>
            <person name="Wang A."/>
            <person name="Jiang F."/>
            <person name="Liu H."/>
            <person name="Zhao H."/>
            <person name="Xu D."/>
            <person name="Zhang Y."/>
        </authorList>
    </citation>
    <scope>NUCLEOTIDE SEQUENCE [LARGE SCALE GENOMIC DNA]</scope>
    <source>
        <strain evidence="2">cv. Yunnan</strain>
    </source>
</reference>
<dbReference type="Proteomes" id="UP001056120">
    <property type="component" value="Linkage Group LG12"/>
</dbReference>
<reference evidence="1 2" key="2">
    <citation type="journal article" date="2022" name="Mol. Ecol. Resour.">
        <title>The genomes of chicory, endive, great burdock and yacon provide insights into Asteraceae paleo-polyploidization history and plant inulin production.</title>
        <authorList>
            <person name="Fan W."/>
            <person name="Wang S."/>
            <person name="Wang H."/>
            <person name="Wang A."/>
            <person name="Jiang F."/>
            <person name="Liu H."/>
            <person name="Zhao H."/>
            <person name="Xu D."/>
            <person name="Zhang Y."/>
        </authorList>
    </citation>
    <scope>NUCLEOTIDE SEQUENCE [LARGE SCALE GENOMIC DNA]</scope>
    <source>
        <strain evidence="2">cv. Yunnan</strain>
        <tissue evidence="1">Leaves</tissue>
    </source>
</reference>
<comment type="caution">
    <text evidence="1">The sequence shown here is derived from an EMBL/GenBank/DDBJ whole genome shotgun (WGS) entry which is preliminary data.</text>
</comment>
<sequence>MISDFGLSKIGRANESITYLITNACGTQGYCDPEYFKTGILTKESDVYSFGVVLYEVLCGRLCHVNVKSLTENLTIDPALNNYLNSNSMNKFLEIASMCLLDERKQRPSMGVVLQELEKALEFLEPKEAPELHEVEEELKKPVETLRTQVSTDLLPEEACEMQSDEIKKSEVKNLSTSNIEMDNPLPSDYEQFIYYSNTKMMKTPQRDAVFPTKEEAYSILSTGVLINVSPQVNIWFWITKSSGKKCFVLSPTLLSYDKQMVKLGRITSNESRIGNVLHLSSSKTIGMRFHVPKGIFSKNTTYGCYLVYKMPQHFVRETKVKMMLHDDDEGILTYLSISQSPGPDGVESSINKHKTLQMPQKRENGWLEVNMGNKMDIQWMKMSMQHNQNFDQLLPRESNRKSWCLCSCYNEPHNVLDDEVENVKDDSFSLEPNHFSNINVIMCPIDDAAPELIVEGIEFRPV</sequence>
<keyword evidence="2" id="KW-1185">Reference proteome</keyword>
<evidence type="ECO:0000313" key="1">
    <source>
        <dbReference type="EMBL" id="KAI3795199.1"/>
    </source>
</evidence>
<dbReference type="EMBL" id="CM042029">
    <property type="protein sequence ID" value="KAI3795199.1"/>
    <property type="molecule type" value="Genomic_DNA"/>
</dbReference>
<organism evidence="1 2">
    <name type="scientific">Smallanthus sonchifolius</name>
    <dbReference type="NCBI Taxonomy" id="185202"/>
    <lineage>
        <taxon>Eukaryota</taxon>
        <taxon>Viridiplantae</taxon>
        <taxon>Streptophyta</taxon>
        <taxon>Embryophyta</taxon>
        <taxon>Tracheophyta</taxon>
        <taxon>Spermatophyta</taxon>
        <taxon>Magnoliopsida</taxon>
        <taxon>eudicotyledons</taxon>
        <taxon>Gunneridae</taxon>
        <taxon>Pentapetalae</taxon>
        <taxon>asterids</taxon>
        <taxon>campanulids</taxon>
        <taxon>Asterales</taxon>
        <taxon>Asteraceae</taxon>
        <taxon>Asteroideae</taxon>
        <taxon>Heliantheae alliance</taxon>
        <taxon>Millerieae</taxon>
        <taxon>Smallanthus</taxon>
    </lineage>
</organism>
<proteinExistence type="predicted"/>
<accession>A0ACB9HHH8</accession>
<name>A0ACB9HHH8_9ASTR</name>
<gene>
    <name evidence="1" type="ORF">L1987_37848</name>
</gene>
<protein>
    <submittedName>
        <fullName evidence="1">Uncharacterized protein</fullName>
    </submittedName>
</protein>